<reference evidence="2 3" key="1">
    <citation type="submission" date="2020-08" db="EMBL/GenBank/DDBJ databases">
        <title>Novel species isolated from subtropical streams in China.</title>
        <authorList>
            <person name="Lu H."/>
        </authorList>
    </citation>
    <scope>NUCLEOTIDE SEQUENCE [LARGE SCALE GENOMIC DNA]</scope>
    <source>
        <strain evidence="2 3">KCTC 52442</strain>
    </source>
</reference>
<sequence length="205" mass="21998">MLRKPIYYLLIVLSLSACGGSDNTPNNVAPDPALPSGTGADWKMAWGDGLKSAQVVDPVTLKVVSETSWNVSAVFQALLAETVTSTILIDEGPNKGQPTNLRWKGTNFPYDNRFHPLTRAVCRATGGGLAGYGSTGSYAVYEDENGIGRIYEGHLIYRIGMNVVSQHTVPGIVAPTICGVNPVWYTVYYDRANVGPGTVVLYDGQ</sequence>
<evidence type="ECO:0000313" key="2">
    <source>
        <dbReference type="EMBL" id="MBC3832221.1"/>
    </source>
</evidence>
<accession>A0ABR6XS12</accession>
<proteinExistence type="predicted"/>
<dbReference type="RefSeq" id="WP_186891255.1">
    <property type="nucleotide sequence ID" value="NZ_JACOFU010000004.1"/>
</dbReference>
<dbReference type="Proteomes" id="UP000643610">
    <property type="component" value="Unassembled WGS sequence"/>
</dbReference>
<comment type="caution">
    <text evidence="2">The sequence shown here is derived from an EMBL/GenBank/DDBJ whole genome shotgun (WGS) entry which is preliminary data.</text>
</comment>
<gene>
    <name evidence="2" type="ORF">H8K33_11915</name>
</gene>
<keyword evidence="3" id="KW-1185">Reference proteome</keyword>
<name>A0ABR6XS12_9BURK</name>
<dbReference type="EMBL" id="JACOFU010000004">
    <property type="protein sequence ID" value="MBC3832221.1"/>
    <property type="molecule type" value="Genomic_DNA"/>
</dbReference>
<feature type="signal peptide" evidence="1">
    <location>
        <begin position="1"/>
        <end position="19"/>
    </location>
</feature>
<evidence type="ECO:0000313" key="3">
    <source>
        <dbReference type="Proteomes" id="UP000643610"/>
    </source>
</evidence>
<dbReference type="PROSITE" id="PS51257">
    <property type="entry name" value="PROKAR_LIPOPROTEIN"/>
    <property type="match status" value="1"/>
</dbReference>
<evidence type="ECO:0008006" key="4">
    <source>
        <dbReference type="Google" id="ProtNLM"/>
    </source>
</evidence>
<protein>
    <recommendedName>
        <fullName evidence="4">Lipoprotein</fullName>
    </recommendedName>
</protein>
<organism evidence="2 3">
    <name type="scientific">Undibacterium amnicola</name>
    <dbReference type="NCBI Taxonomy" id="1834038"/>
    <lineage>
        <taxon>Bacteria</taxon>
        <taxon>Pseudomonadati</taxon>
        <taxon>Pseudomonadota</taxon>
        <taxon>Betaproteobacteria</taxon>
        <taxon>Burkholderiales</taxon>
        <taxon>Oxalobacteraceae</taxon>
        <taxon>Undibacterium</taxon>
    </lineage>
</organism>
<feature type="chain" id="PRO_5045129021" description="Lipoprotein" evidence="1">
    <location>
        <begin position="20"/>
        <end position="205"/>
    </location>
</feature>
<keyword evidence="1" id="KW-0732">Signal</keyword>
<evidence type="ECO:0000256" key="1">
    <source>
        <dbReference type="SAM" id="SignalP"/>
    </source>
</evidence>